<dbReference type="AlphaFoldDB" id="A0A061J6B4"/>
<proteinExistence type="predicted"/>
<keyword evidence="2" id="KW-1185">Reference proteome</keyword>
<dbReference type="OrthoDB" id="251280at2759"/>
<organism evidence="1 2">
    <name type="scientific">Trypanosoma rangeli SC58</name>
    <dbReference type="NCBI Taxonomy" id="429131"/>
    <lineage>
        <taxon>Eukaryota</taxon>
        <taxon>Discoba</taxon>
        <taxon>Euglenozoa</taxon>
        <taxon>Kinetoplastea</taxon>
        <taxon>Metakinetoplastina</taxon>
        <taxon>Trypanosomatida</taxon>
        <taxon>Trypanosomatidae</taxon>
        <taxon>Trypanosoma</taxon>
        <taxon>Herpetosoma</taxon>
    </lineage>
</organism>
<evidence type="ECO:0000313" key="2">
    <source>
        <dbReference type="Proteomes" id="UP000031737"/>
    </source>
</evidence>
<comment type="caution">
    <text evidence="1">The sequence shown here is derived from an EMBL/GenBank/DDBJ whole genome shotgun (WGS) entry which is preliminary data.</text>
</comment>
<reference evidence="1 2" key="1">
    <citation type="submission" date="2013-07" db="EMBL/GenBank/DDBJ databases">
        <authorList>
            <person name="Stoco P.H."/>
            <person name="Wagner G."/>
            <person name="Gerber A."/>
            <person name="Zaha A."/>
            <person name="Thompson C."/>
            <person name="Bartholomeu D.C."/>
            <person name="Luckemeyer D.D."/>
            <person name="Bahia D."/>
            <person name="Loreto E."/>
            <person name="Prestes E.B."/>
            <person name="Lima F.M."/>
            <person name="Rodrigues-Luiz G."/>
            <person name="Vallejo G.A."/>
            <person name="Filho J.F."/>
            <person name="Monteiro K.M."/>
            <person name="Tyler K.M."/>
            <person name="de Almeida L.G."/>
            <person name="Ortiz M.F."/>
            <person name="Siervo M.A."/>
            <person name="de Moraes M.H."/>
            <person name="Cunha O.L."/>
            <person name="Mendonca-Neto R."/>
            <person name="Silva R."/>
            <person name="Teixeira S.M."/>
            <person name="Murta S.M."/>
            <person name="Sincero T.C."/>
            <person name="Mendes T.A."/>
            <person name="Urmenyi T.P."/>
            <person name="Silva V.G."/>
            <person name="da Rocha W.D."/>
            <person name="Andersson B."/>
            <person name="Romanha A.J."/>
            <person name="Steindel M."/>
            <person name="de Vasconcelos A.T."/>
            <person name="Grisard E.C."/>
        </authorList>
    </citation>
    <scope>NUCLEOTIDE SEQUENCE [LARGE SCALE GENOMIC DNA]</scope>
    <source>
        <strain evidence="1 2">SC58</strain>
    </source>
</reference>
<evidence type="ECO:0000313" key="1">
    <source>
        <dbReference type="EMBL" id="ESL09646.1"/>
    </source>
</evidence>
<protein>
    <submittedName>
        <fullName evidence="1">Uncharacterized protein</fullName>
    </submittedName>
</protein>
<accession>A0A061J6B4</accession>
<name>A0A061J6B4_TRYRA</name>
<sequence>MSICCGSFDEAAVPDLELLRVQLQHMRSFDSHTAIFSSGHVAQRGAPVPQSAGSTAAVSPLHSPASCALSPPQEKWDANEGMLRHLESRLRRYQEEGVKRRGDLVLAMEKAHTHMELVQTCTTQFQVDGEEYLQALRRLLADTKGAAECILHRPEVVISETVRAFGEEADYSADTCEEDGSLMSRLEGMQRAQRVIRHQLEDAFGFEAPSSLASEAAVDKIKAELQKERDEADARLSALKESFVVFVQQTLDELELLRRDRLETEALCVRILS</sequence>
<dbReference type="Proteomes" id="UP000031737">
    <property type="component" value="Unassembled WGS sequence"/>
</dbReference>
<gene>
    <name evidence="1" type="ORF">TRSC58_02631</name>
</gene>
<dbReference type="VEuPathDB" id="TriTrypDB:TRSC58_02631"/>
<dbReference type="EMBL" id="AUPL01002631">
    <property type="protein sequence ID" value="ESL09646.1"/>
    <property type="molecule type" value="Genomic_DNA"/>
</dbReference>